<sequence>MGSQKIYNTQKINRGIIMCKNKTYSIIPPNLFEYIFKICNEQNKPSLLKTLDHTYNLINNYAAMGHLSLTYNPGSDKKLNRIIYDAENTDVYLSTKIVRVEGASESKDVSVNEAYEHLGNTYNFYKEIFGRNSIDNKGLKLVATVHYLEGYANAFWANNQMFFGDGMKLYFNRFTSCIDITAHELTHGITQYEADLDYAYQSGALNESISDVFGVMVKQFANNQKADKSDWLIGQGIFGPKMNPHNDPNIALRSFKHPGSAYSHDDQIGHMNQYQELPLSNDNGGVHKYSGIPNKAFYLLAVELGGYSWERAGKIWYETLTDRRLSNKANFNDFAKLTVDNAYKLFGKSISNLVTEAWNQVGVIR</sequence>
<feature type="domain" description="Peptidase M4" evidence="9">
    <location>
        <begin position="84"/>
        <end position="191"/>
    </location>
</feature>
<dbReference type="GO" id="GO:0046872">
    <property type="term" value="F:metal ion binding"/>
    <property type="evidence" value="ECO:0007669"/>
    <property type="project" value="UniProtKB-UniRule"/>
</dbReference>
<evidence type="ECO:0000256" key="3">
    <source>
        <dbReference type="ARBA" id="ARBA00022723"/>
    </source>
</evidence>
<evidence type="ECO:0000256" key="2">
    <source>
        <dbReference type="ARBA" id="ARBA00022670"/>
    </source>
</evidence>
<organism evidence="11 12">
    <name type="scientific">Xenorhabdus budapestensis</name>
    <dbReference type="NCBI Taxonomy" id="290110"/>
    <lineage>
        <taxon>Bacteria</taxon>
        <taxon>Pseudomonadati</taxon>
        <taxon>Pseudomonadota</taxon>
        <taxon>Gammaproteobacteria</taxon>
        <taxon>Enterobacterales</taxon>
        <taxon>Morganellaceae</taxon>
        <taxon>Xenorhabdus</taxon>
    </lineage>
</organism>
<dbReference type="Gene3D" id="1.10.390.10">
    <property type="entry name" value="Neutral Protease Domain 2"/>
    <property type="match status" value="1"/>
</dbReference>
<feature type="active site" evidence="7">
    <location>
        <position position="184"/>
    </location>
</feature>
<dbReference type="AlphaFoldDB" id="A0A2D0IZK1"/>
<dbReference type="CDD" id="cd09597">
    <property type="entry name" value="M4_TLP"/>
    <property type="match status" value="1"/>
</dbReference>
<evidence type="ECO:0000259" key="9">
    <source>
        <dbReference type="Pfam" id="PF01447"/>
    </source>
</evidence>
<keyword evidence="4 8" id="KW-0378">Hydrolase</keyword>
<dbReference type="PANTHER" id="PTHR43579:SF1">
    <property type="entry name" value="NEUTRAL METALLOPROTEINASE"/>
    <property type="match status" value="1"/>
</dbReference>
<name>A0A2D0IZK1_XENBU</name>
<dbReference type="EMBL" id="NIBS01000012">
    <property type="protein sequence ID" value="PHM27346.1"/>
    <property type="molecule type" value="Genomic_DNA"/>
</dbReference>
<evidence type="ECO:0000256" key="6">
    <source>
        <dbReference type="ARBA" id="ARBA00023049"/>
    </source>
</evidence>
<keyword evidence="3" id="KW-0479">Metal-binding</keyword>
<dbReference type="GO" id="GO:0004222">
    <property type="term" value="F:metalloendopeptidase activity"/>
    <property type="evidence" value="ECO:0007669"/>
    <property type="project" value="UniProtKB-UniRule"/>
</dbReference>
<keyword evidence="2 8" id="KW-0645">Protease</keyword>
<keyword evidence="8" id="KW-0964">Secreted</keyword>
<evidence type="ECO:0000313" key="11">
    <source>
        <dbReference type="EMBL" id="PHM27346.1"/>
    </source>
</evidence>
<dbReference type="InterPro" id="IPR001570">
    <property type="entry name" value="Peptidase_M4_C_domain"/>
</dbReference>
<dbReference type="Gene3D" id="3.10.170.10">
    <property type="match status" value="1"/>
</dbReference>
<comment type="caution">
    <text evidence="11">The sequence shown here is derived from an EMBL/GenBank/DDBJ whole genome shotgun (WGS) entry which is preliminary data.</text>
</comment>
<dbReference type="EC" id="3.4.24.-" evidence="8"/>
<comment type="cofactor">
    <cofactor evidence="8">
        <name>Zn(2+)</name>
        <dbReference type="ChEBI" id="CHEBI:29105"/>
    </cofactor>
</comment>
<feature type="active site" description="Proton donor" evidence="7">
    <location>
        <position position="287"/>
    </location>
</feature>
<comment type="function">
    <text evidence="8">Extracellular zinc metalloprotease.</text>
</comment>
<dbReference type="Proteomes" id="UP000225833">
    <property type="component" value="Unassembled WGS sequence"/>
</dbReference>
<dbReference type="InterPro" id="IPR013856">
    <property type="entry name" value="Peptidase_M4_domain"/>
</dbReference>
<dbReference type="PANTHER" id="PTHR43579">
    <property type="match status" value="1"/>
</dbReference>
<dbReference type="InterPro" id="IPR027268">
    <property type="entry name" value="Peptidase_M4/M1_CTD_sf"/>
</dbReference>
<evidence type="ECO:0000256" key="5">
    <source>
        <dbReference type="ARBA" id="ARBA00022833"/>
    </source>
</evidence>
<keyword evidence="6 8" id="KW-0482">Metalloprotease</keyword>
<feature type="domain" description="Peptidase M4 C-terminal" evidence="10">
    <location>
        <begin position="194"/>
        <end position="363"/>
    </location>
</feature>
<evidence type="ECO:0000256" key="7">
    <source>
        <dbReference type="PIRSR" id="PIRSR623612-1"/>
    </source>
</evidence>
<reference evidence="11 12" key="1">
    <citation type="journal article" date="2017" name="Nat. Microbiol.">
        <title>Natural product diversity associated with the nematode symbionts Photorhabdus and Xenorhabdus.</title>
        <authorList>
            <person name="Tobias N.J."/>
            <person name="Wolff H."/>
            <person name="Djahanschiri B."/>
            <person name="Grundmann F."/>
            <person name="Kronenwerth M."/>
            <person name="Shi Y.M."/>
            <person name="Simonyi S."/>
            <person name="Grun P."/>
            <person name="Shapiro-Ilan D."/>
            <person name="Pidot S.J."/>
            <person name="Stinear T.P."/>
            <person name="Ebersberger I."/>
            <person name="Bode H.B."/>
        </authorList>
    </citation>
    <scope>NUCLEOTIDE SEQUENCE [LARGE SCALE GENOMIC DNA]</scope>
    <source>
        <strain evidence="11 12">DSM 16342</strain>
    </source>
</reference>
<evidence type="ECO:0000256" key="4">
    <source>
        <dbReference type="ARBA" id="ARBA00022801"/>
    </source>
</evidence>
<gene>
    <name evidence="11" type="ORF">Xbud_02434</name>
</gene>
<comment type="subcellular location">
    <subcellularLocation>
        <location evidence="8">Secreted</location>
    </subcellularLocation>
</comment>
<dbReference type="Pfam" id="PF01447">
    <property type="entry name" value="Peptidase_M4"/>
    <property type="match status" value="1"/>
</dbReference>
<proteinExistence type="inferred from homology"/>
<dbReference type="InterPro" id="IPR023612">
    <property type="entry name" value="Peptidase_M4"/>
</dbReference>
<dbReference type="InterPro" id="IPR052759">
    <property type="entry name" value="Metalloprotease_M4"/>
</dbReference>
<evidence type="ECO:0000313" key="12">
    <source>
        <dbReference type="Proteomes" id="UP000225833"/>
    </source>
</evidence>
<evidence type="ECO:0000256" key="1">
    <source>
        <dbReference type="ARBA" id="ARBA00009388"/>
    </source>
</evidence>
<evidence type="ECO:0000256" key="8">
    <source>
        <dbReference type="RuleBase" id="RU366073"/>
    </source>
</evidence>
<keyword evidence="5 8" id="KW-0862">Zinc</keyword>
<evidence type="ECO:0000259" key="10">
    <source>
        <dbReference type="Pfam" id="PF02868"/>
    </source>
</evidence>
<dbReference type="GO" id="GO:0006508">
    <property type="term" value="P:proteolysis"/>
    <property type="evidence" value="ECO:0007669"/>
    <property type="project" value="UniProtKB-KW"/>
</dbReference>
<dbReference type="PRINTS" id="PR00730">
    <property type="entry name" value="THERMOLYSIN"/>
</dbReference>
<dbReference type="SUPFAM" id="SSF55486">
    <property type="entry name" value="Metalloproteases ('zincins'), catalytic domain"/>
    <property type="match status" value="1"/>
</dbReference>
<protein>
    <recommendedName>
        <fullName evidence="8">Neutral metalloproteinase</fullName>
        <ecNumber evidence="8">3.4.24.-</ecNumber>
    </recommendedName>
</protein>
<dbReference type="Pfam" id="PF02868">
    <property type="entry name" value="Peptidase_M4_C"/>
    <property type="match status" value="1"/>
</dbReference>
<accession>A0A2D0IZK1</accession>
<dbReference type="GO" id="GO:0005576">
    <property type="term" value="C:extracellular region"/>
    <property type="evidence" value="ECO:0007669"/>
    <property type="project" value="UniProtKB-SubCell"/>
</dbReference>
<comment type="similarity">
    <text evidence="1 8">Belongs to the peptidase M4 family.</text>
</comment>